<dbReference type="EMBL" id="JPIT01000031">
    <property type="protein sequence ID" value="KIO43399.1"/>
    <property type="molecule type" value="Genomic_DNA"/>
</dbReference>
<name>A0A0C3MGG2_9PORP</name>
<evidence type="ECO:0000256" key="7">
    <source>
        <dbReference type="ARBA" id="ARBA00048798"/>
    </source>
</evidence>
<dbReference type="GO" id="GO:0046394">
    <property type="term" value="P:carboxylic acid biosynthetic process"/>
    <property type="evidence" value="ECO:0007669"/>
    <property type="project" value="UniProtKB-ARBA"/>
</dbReference>
<dbReference type="Pfam" id="PF01063">
    <property type="entry name" value="Aminotran_4"/>
    <property type="match status" value="1"/>
</dbReference>
<keyword evidence="10" id="KW-0808">Transferase</keyword>
<evidence type="ECO:0000313" key="12">
    <source>
        <dbReference type="Proteomes" id="UP000031980"/>
    </source>
</evidence>
<keyword evidence="12" id="KW-1185">Reference proteome</keyword>
<comment type="pathway">
    <text evidence="3">Amino-acid biosynthesis; L-leucine biosynthesis; L-leucine from 3-methyl-2-oxobutanoate: step 4/4.</text>
</comment>
<dbReference type="InterPro" id="IPR001544">
    <property type="entry name" value="Aminotrans_IV"/>
</dbReference>
<keyword evidence="10" id="KW-0032">Aminotransferase</keyword>
<comment type="catalytic activity">
    <reaction evidence="7">
        <text>L-isoleucine + 2-oxoglutarate = (S)-3-methyl-2-oxopentanoate + L-glutamate</text>
        <dbReference type="Rhea" id="RHEA:24801"/>
        <dbReference type="ChEBI" id="CHEBI:16810"/>
        <dbReference type="ChEBI" id="CHEBI:29985"/>
        <dbReference type="ChEBI" id="CHEBI:35146"/>
        <dbReference type="ChEBI" id="CHEBI:58045"/>
        <dbReference type="EC" id="2.6.1.42"/>
    </reaction>
</comment>
<dbReference type="InterPro" id="IPR050571">
    <property type="entry name" value="Class-IV_PLP-Dep_Aminotrnsfr"/>
</dbReference>
<proteinExistence type="inferred from homology"/>
<dbReference type="InterPro" id="IPR036038">
    <property type="entry name" value="Aminotransferase-like"/>
</dbReference>
<evidence type="ECO:0000256" key="6">
    <source>
        <dbReference type="ARBA" id="ARBA00048212"/>
    </source>
</evidence>
<accession>A0A0C3MGG2</accession>
<dbReference type="Proteomes" id="UP000031937">
    <property type="component" value="Unassembled WGS sequence"/>
</dbReference>
<dbReference type="SUPFAM" id="SSF56752">
    <property type="entry name" value="D-aminoacid aminotransferase-like PLP-dependent enzymes"/>
    <property type="match status" value="1"/>
</dbReference>
<dbReference type="CDD" id="cd00449">
    <property type="entry name" value="PLPDE_IV"/>
    <property type="match status" value="1"/>
</dbReference>
<organism evidence="10 12">
    <name type="scientific">Sanguibacteroides justesenii</name>
    <dbReference type="NCBI Taxonomy" id="1547597"/>
    <lineage>
        <taxon>Bacteria</taxon>
        <taxon>Pseudomonadati</taxon>
        <taxon>Bacteroidota</taxon>
        <taxon>Bacteroidia</taxon>
        <taxon>Bacteroidales</taxon>
        <taxon>Porphyromonadaceae</taxon>
        <taxon>Sanguibacteroides</taxon>
    </lineage>
</organism>
<reference evidence="9 11" key="2">
    <citation type="submission" date="2014-07" db="EMBL/GenBank/DDBJ databases">
        <title>Porphyromonadaceae bacterium OUH 334697 = ATCC BAA-2682 = DSM 28341 draft genome.</title>
        <authorList>
            <person name="Sydenham T.V."/>
            <person name="Hasman H."/>
            <person name="Justesen U.S."/>
        </authorList>
    </citation>
    <scope>NUCLEOTIDE SEQUENCE [LARGE SCALE GENOMIC DNA]</scope>
    <source>
        <strain evidence="9 11">OUH 334697</strain>
    </source>
</reference>
<comment type="pathway">
    <text evidence="1">Amino-acid biosynthesis; L-isoleucine biosynthesis; L-isoleucine from 2-oxobutanoate: step 4/4.</text>
</comment>
<comment type="caution">
    <text evidence="10">The sequence shown here is derived from an EMBL/GenBank/DDBJ whole genome shotgun (WGS) entry which is preliminary data.</text>
</comment>
<evidence type="ECO:0000256" key="3">
    <source>
        <dbReference type="ARBA" id="ARBA00005072"/>
    </source>
</evidence>
<evidence type="ECO:0000256" key="5">
    <source>
        <dbReference type="ARBA" id="ARBA00013053"/>
    </source>
</evidence>
<dbReference type="GO" id="GO:0004084">
    <property type="term" value="F:branched-chain-amino-acid transaminase activity"/>
    <property type="evidence" value="ECO:0007669"/>
    <property type="project" value="UniProtKB-EC"/>
</dbReference>
<evidence type="ECO:0000313" key="9">
    <source>
        <dbReference type="EMBL" id="KIO43399.1"/>
    </source>
</evidence>
<evidence type="ECO:0000256" key="2">
    <source>
        <dbReference type="ARBA" id="ARBA00004931"/>
    </source>
</evidence>
<evidence type="ECO:0000256" key="1">
    <source>
        <dbReference type="ARBA" id="ARBA00004824"/>
    </source>
</evidence>
<comment type="similarity">
    <text evidence="4">Belongs to the class-IV pyridoxal-phosphate-dependent aminotransferase family.</text>
</comment>
<dbReference type="EC" id="2.6.1.42" evidence="5"/>
<dbReference type="AlphaFoldDB" id="A0A0C3MGG2"/>
<dbReference type="EMBL" id="JPIU01000037">
    <property type="protein sequence ID" value="KIO45578.1"/>
    <property type="molecule type" value="Genomic_DNA"/>
</dbReference>
<dbReference type="OrthoDB" id="9805628at2"/>
<gene>
    <name evidence="10" type="ORF">BA92_03695</name>
    <name evidence="9" type="ORF">IE90_09660</name>
</gene>
<dbReference type="Gene3D" id="3.30.470.10">
    <property type="match status" value="1"/>
</dbReference>
<comment type="catalytic activity">
    <reaction evidence="6">
        <text>L-valine + 2-oxoglutarate = 3-methyl-2-oxobutanoate + L-glutamate</text>
        <dbReference type="Rhea" id="RHEA:24813"/>
        <dbReference type="ChEBI" id="CHEBI:11851"/>
        <dbReference type="ChEBI" id="CHEBI:16810"/>
        <dbReference type="ChEBI" id="CHEBI:29985"/>
        <dbReference type="ChEBI" id="CHEBI:57762"/>
        <dbReference type="EC" id="2.6.1.42"/>
    </reaction>
</comment>
<comment type="catalytic activity">
    <reaction evidence="8">
        <text>L-leucine + 2-oxoglutarate = 4-methyl-2-oxopentanoate + L-glutamate</text>
        <dbReference type="Rhea" id="RHEA:18321"/>
        <dbReference type="ChEBI" id="CHEBI:16810"/>
        <dbReference type="ChEBI" id="CHEBI:17865"/>
        <dbReference type="ChEBI" id="CHEBI:29985"/>
        <dbReference type="ChEBI" id="CHEBI:57427"/>
        <dbReference type="EC" id="2.6.1.42"/>
    </reaction>
</comment>
<sequence length="262" mass="30642">MMLYNNVPIEKRSFSEDILNTGLSLYEVCRVFRGSVIFLEDNLLRLENSIRKSNVNIDIHALHIKDKLDHLIRLEGIKEGNLKYVLHITSDAIDEYIYQIRHSYPTEEAYRSGVDTITYHAMRDNAEIKYINPHLRETTNELIRSHGVYEILLIDQDECITEGSRSNVFFIRDNIFYTTPVPYVLPGTSRKRVLEICRQENFPVVEKRVSCADLENYDTAFITGTSPLVLPIRKIDHLFFNPAHPLLRKVMERYFSLLTLNF</sequence>
<dbReference type="Gene3D" id="3.20.10.10">
    <property type="entry name" value="D-amino Acid Aminotransferase, subunit A, domain 2"/>
    <property type="match status" value="1"/>
</dbReference>
<dbReference type="InterPro" id="IPR043131">
    <property type="entry name" value="BCAT-like_N"/>
</dbReference>
<dbReference type="RefSeq" id="WP_052634657.1">
    <property type="nucleotide sequence ID" value="NZ_JPIT01000031.1"/>
</dbReference>
<protein>
    <recommendedName>
        <fullName evidence="5">branched-chain-amino-acid transaminase</fullName>
        <ecNumber evidence="5">2.6.1.42</ecNumber>
    </recommendedName>
</protein>
<evidence type="ECO:0000313" key="11">
    <source>
        <dbReference type="Proteomes" id="UP000031937"/>
    </source>
</evidence>
<evidence type="ECO:0000256" key="8">
    <source>
        <dbReference type="ARBA" id="ARBA00049229"/>
    </source>
</evidence>
<evidence type="ECO:0000313" key="10">
    <source>
        <dbReference type="EMBL" id="KIO45578.1"/>
    </source>
</evidence>
<comment type="pathway">
    <text evidence="2">Amino-acid biosynthesis; L-valine biosynthesis; L-valine from pyruvate: step 4/4.</text>
</comment>
<dbReference type="PANTHER" id="PTHR42743">
    <property type="entry name" value="AMINO-ACID AMINOTRANSFERASE"/>
    <property type="match status" value="1"/>
</dbReference>
<reference evidence="10 12" key="1">
    <citation type="submission" date="2014-07" db="EMBL/GenBank/DDBJ databases">
        <title>Porphyromonadaceae bacterium OUH 308042 = ATCC BAA-2681 = DSM 28342 draft genome.</title>
        <authorList>
            <person name="Sydenham T.V."/>
            <person name="Hasman H."/>
            <person name="Justensen U.S."/>
        </authorList>
    </citation>
    <scope>NUCLEOTIDE SEQUENCE [LARGE SCALE GENOMIC DNA]</scope>
    <source>
        <strain evidence="10 12">OUH 308042</strain>
    </source>
</reference>
<dbReference type="InterPro" id="IPR043132">
    <property type="entry name" value="BCAT-like_C"/>
</dbReference>
<dbReference type="Proteomes" id="UP000031980">
    <property type="component" value="Unassembled WGS sequence"/>
</dbReference>
<dbReference type="PANTHER" id="PTHR42743:SF11">
    <property type="entry name" value="AMINODEOXYCHORISMATE LYASE"/>
    <property type="match status" value="1"/>
</dbReference>
<evidence type="ECO:0000256" key="4">
    <source>
        <dbReference type="ARBA" id="ARBA00009320"/>
    </source>
</evidence>
<dbReference type="GO" id="GO:0005829">
    <property type="term" value="C:cytosol"/>
    <property type="evidence" value="ECO:0007669"/>
    <property type="project" value="TreeGrafter"/>
</dbReference>